<evidence type="ECO:0000256" key="16">
    <source>
        <dbReference type="HAMAP-Rule" id="MF_01249"/>
    </source>
</evidence>
<keyword evidence="20" id="KW-1185">Reference proteome</keyword>
<dbReference type="Pfam" id="PF07475">
    <property type="entry name" value="Hpr_kinase_C"/>
    <property type="match status" value="1"/>
</dbReference>
<gene>
    <name evidence="16" type="primary">hprK</name>
    <name evidence="19" type="ORF">EQG49_05185</name>
</gene>
<comment type="domain">
    <text evidence="16">The Walker A ATP-binding motif also binds Pi and PPi.</text>
</comment>
<feature type="active site" evidence="16">
    <location>
        <position position="165"/>
    </location>
</feature>
<dbReference type="AlphaFoldDB" id="A0A4P6YTB7"/>
<dbReference type="InterPro" id="IPR011104">
    <property type="entry name" value="Hpr_kin/Pase_C"/>
</dbReference>
<comment type="catalytic activity">
    <reaction evidence="15 16">
        <text>[HPr protein]-O-phospho-L-serine + phosphate + H(+) = [HPr protein]-L-serine + diphosphate</text>
        <dbReference type="Rhea" id="RHEA:46604"/>
        <dbReference type="Rhea" id="RHEA-COMP:11602"/>
        <dbReference type="Rhea" id="RHEA-COMP:11603"/>
        <dbReference type="ChEBI" id="CHEBI:15378"/>
        <dbReference type="ChEBI" id="CHEBI:29999"/>
        <dbReference type="ChEBI" id="CHEBI:33019"/>
        <dbReference type="ChEBI" id="CHEBI:43474"/>
        <dbReference type="ChEBI" id="CHEBI:83421"/>
    </reaction>
</comment>
<dbReference type="CDD" id="cd01918">
    <property type="entry name" value="HprK_C"/>
    <property type="match status" value="1"/>
</dbReference>
<accession>A0A4P6YTB7</accession>
<evidence type="ECO:0000256" key="1">
    <source>
        <dbReference type="ARBA" id="ARBA00001120"/>
    </source>
</evidence>
<feature type="active site" description="Proton acceptor; for phosphorylation activity. Proton donor; for dephosphorylation activity" evidence="16">
    <location>
        <position position="183"/>
    </location>
</feature>
<dbReference type="KEGG" id="wei:EQG49_05185"/>
<dbReference type="EC" id="2.7.4.-" evidence="16"/>
<sequence length="328" mass="36047">MAQTDQIQSVQIRDLVENTRLEVLAGEEYLDRLITTSDISRPGLEMTGYFNYYAPDRVQLLGITEISFSKRMSHEELLMVARKMASSETPAFVVSTGLAVPPEIKQAVEEAHIPLLTTNLTSSRILANMTYFLSGKLAERQSVHGVLVDIYGLGVLITGDSGVGKSETALELVRRGHRLVADDRVDIFQQDEERLVGEAPAILTHLMEIRGVGIIDVMNLYGAGAVRSHSTISMNLHLESWSPDAKFDRLGNAGDNLNILGVDIPRFAIPVRTGRNLAVIIEAAAMNFRAKSMGYDAMKTFDNNLNSLIAENSEADKAAEADKDNKNK</sequence>
<dbReference type="PANTHER" id="PTHR30305">
    <property type="entry name" value="PROTEIN YJDM-RELATED"/>
    <property type="match status" value="1"/>
</dbReference>
<evidence type="ECO:0000256" key="6">
    <source>
        <dbReference type="ARBA" id="ARBA00022679"/>
    </source>
</evidence>
<comment type="catalytic activity">
    <reaction evidence="1 16">
        <text>[HPr protein]-L-serine + ATP = [HPr protein]-O-phospho-L-serine + ADP + H(+)</text>
        <dbReference type="Rhea" id="RHEA:46600"/>
        <dbReference type="Rhea" id="RHEA-COMP:11602"/>
        <dbReference type="Rhea" id="RHEA-COMP:11603"/>
        <dbReference type="ChEBI" id="CHEBI:15378"/>
        <dbReference type="ChEBI" id="CHEBI:29999"/>
        <dbReference type="ChEBI" id="CHEBI:30616"/>
        <dbReference type="ChEBI" id="CHEBI:83421"/>
        <dbReference type="ChEBI" id="CHEBI:456216"/>
    </reaction>
</comment>
<dbReference type="InterPro" id="IPR011126">
    <property type="entry name" value="Hpr_kin/Pase_Hpr_N"/>
</dbReference>
<feature type="domain" description="HPr kinase/phosphorylase C-terminal" evidence="18">
    <location>
        <begin position="136"/>
        <end position="304"/>
    </location>
</feature>
<dbReference type="FunFam" id="3.40.50.300:FF:000174">
    <property type="entry name" value="HPr kinase/phosphorylase"/>
    <property type="match status" value="1"/>
</dbReference>
<keyword evidence="6 16" id="KW-0808">Transferase</keyword>
<organism evidence="19 20">
    <name type="scientific">Periweissella cryptocerci</name>
    <dbReference type="NCBI Taxonomy" id="2506420"/>
    <lineage>
        <taxon>Bacteria</taxon>
        <taxon>Bacillati</taxon>
        <taxon>Bacillota</taxon>
        <taxon>Bacilli</taxon>
        <taxon>Lactobacillales</taxon>
        <taxon>Lactobacillaceae</taxon>
        <taxon>Periweissella</taxon>
    </lineage>
</organism>
<dbReference type="SUPFAM" id="SSF75138">
    <property type="entry name" value="HprK N-terminal domain-like"/>
    <property type="match status" value="1"/>
</dbReference>
<keyword evidence="12 16" id="KW-0511">Multifunctional enzyme</keyword>
<comment type="subunit">
    <text evidence="16">Homohexamer.</text>
</comment>
<dbReference type="EMBL" id="CP037940">
    <property type="protein sequence ID" value="QBO35893.1"/>
    <property type="molecule type" value="Genomic_DNA"/>
</dbReference>
<dbReference type="OrthoDB" id="9778803at2"/>
<proteinExistence type="inferred from homology"/>
<dbReference type="SUPFAM" id="SSF53795">
    <property type="entry name" value="PEP carboxykinase-like"/>
    <property type="match status" value="1"/>
</dbReference>
<feature type="active site" evidence="16">
    <location>
        <position position="249"/>
    </location>
</feature>
<dbReference type="Gene3D" id="3.40.50.300">
    <property type="entry name" value="P-loop containing nucleotide triphosphate hydrolases"/>
    <property type="match status" value="1"/>
</dbReference>
<evidence type="ECO:0000256" key="15">
    <source>
        <dbReference type="ARBA" id="ARBA00047657"/>
    </source>
</evidence>
<evidence type="ECO:0000256" key="11">
    <source>
        <dbReference type="ARBA" id="ARBA00022842"/>
    </source>
</evidence>
<evidence type="ECO:0000256" key="14">
    <source>
        <dbReference type="ARBA" id="ARBA00033012"/>
    </source>
</evidence>
<feature type="region of interest" description="Important for the catalytic mechanism of both phosphorylation and dephosphorylation" evidence="16">
    <location>
        <begin position="207"/>
        <end position="216"/>
    </location>
</feature>
<dbReference type="InterPro" id="IPR028979">
    <property type="entry name" value="Ser_kin/Pase_Hpr-like_N_sf"/>
</dbReference>
<dbReference type="EC" id="2.7.11.-" evidence="16"/>
<dbReference type="GO" id="GO:0000287">
    <property type="term" value="F:magnesium ion binding"/>
    <property type="evidence" value="ECO:0007669"/>
    <property type="project" value="UniProtKB-UniRule"/>
</dbReference>
<evidence type="ECO:0000313" key="19">
    <source>
        <dbReference type="EMBL" id="QBO35893.1"/>
    </source>
</evidence>
<dbReference type="InterPro" id="IPR027417">
    <property type="entry name" value="P-loop_NTPase"/>
</dbReference>
<comment type="function">
    <text evidence="16">Catalyzes the ATP- as well as the pyrophosphate-dependent phosphorylation of a specific serine residue in HPr, a phosphocarrier protein of the phosphoenolpyruvate-dependent sugar phosphotransferase system (PTS). HprK/P also catalyzes the pyrophosphate-producing, inorganic phosphate-dependent dephosphorylation (phosphorolysis) of seryl-phosphorylated HPr (P-Ser-HPr). The two antagonistic activities of HprK/P are regulated by several intracellular metabolites, which change their concentration in response to the absence or presence of rapidly metabolisable carbon sources (glucose, fructose, etc.) in the growth medium. Therefore, by controlling the phosphorylation state of HPr, HPrK/P is a sensor enzyme that plays a major role in the regulation of carbon metabolism and sugar transport: it mediates carbon catabolite repression (CCR), and regulates PTS-catalyzed carbohydrate uptake and inducer exclusion.</text>
</comment>
<evidence type="ECO:0000256" key="8">
    <source>
        <dbReference type="ARBA" id="ARBA00022741"/>
    </source>
</evidence>
<dbReference type="Proteomes" id="UP000292886">
    <property type="component" value="Chromosome"/>
</dbReference>
<keyword evidence="5 16" id="KW-0723">Serine/threonine-protein kinase</keyword>
<feature type="domain" description="HPr(Ser) kinase/phosphorylase N-terminal" evidence="17">
    <location>
        <begin position="10"/>
        <end position="133"/>
    </location>
</feature>
<protein>
    <recommendedName>
        <fullName evidence="4 16">HPr kinase/phosphorylase</fullName>
        <shortName evidence="16">HPrK/P</shortName>
        <ecNumber evidence="16">2.7.11.-</ecNumber>
        <ecNumber evidence="16">2.7.4.-</ecNumber>
    </recommendedName>
    <alternativeName>
        <fullName evidence="14 16">HPr(Ser) kinase/phosphorylase</fullName>
    </alternativeName>
</protein>
<keyword evidence="7 16" id="KW-0479">Metal-binding</keyword>
<dbReference type="Pfam" id="PF02603">
    <property type="entry name" value="Hpr_kinase_N"/>
    <property type="match status" value="1"/>
</dbReference>
<evidence type="ECO:0000256" key="4">
    <source>
        <dbReference type="ARBA" id="ARBA00018922"/>
    </source>
</evidence>
<dbReference type="NCBIfam" id="TIGR00679">
    <property type="entry name" value="hpr-ser"/>
    <property type="match status" value="1"/>
</dbReference>
<evidence type="ECO:0000259" key="17">
    <source>
        <dbReference type="Pfam" id="PF02603"/>
    </source>
</evidence>
<comment type="cofactor">
    <cofactor evidence="2 16">
        <name>Mg(2+)</name>
        <dbReference type="ChEBI" id="CHEBI:18420"/>
    </cofactor>
</comment>
<dbReference type="GO" id="GO:0000155">
    <property type="term" value="F:phosphorelay sensor kinase activity"/>
    <property type="evidence" value="ECO:0007669"/>
    <property type="project" value="InterPro"/>
</dbReference>
<dbReference type="GO" id="GO:0004674">
    <property type="term" value="F:protein serine/threonine kinase activity"/>
    <property type="evidence" value="ECO:0007669"/>
    <property type="project" value="UniProtKB-KW"/>
</dbReference>
<reference evidence="20" key="1">
    <citation type="submission" date="2019-03" db="EMBL/GenBank/DDBJ databases">
        <title>Weissella sp. 26KH-42 Genome sequencing.</title>
        <authorList>
            <person name="Heo J."/>
            <person name="Kim S.-J."/>
            <person name="Kim J.-S."/>
            <person name="Hong S.-B."/>
            <person name="Kwon S.-W."/>
        </authorList>
    </citation>
    <scope>NUCLEOTIDE SEQUENCE [LARGE SCALE GENOMIC DNA]</scope>
    <source>
        <strain evidence="20">26KH-42</strain>
    </source>
</reference>
<dbReference type="Gene3D" id="3.40.1390.20">
    <property type="entry name" value="HprK N-terminal domain-like"/>
    <property type="match status" value="1"/>
</dbReference>
<keyword evidence="11 16" id="KW-0460">Magnesium</keyword>
<feature type="active site" evidence="16">
    <location>
        <position position="144"/>
    </location>
</feature>
<comment type="similarity">
    <text evidence="3 16">Belongs to the HPrK/P family.</text>
</comment>
<dbReference type="RefSeq" id="WP_133362972.1">
    <property type="nucleotide sequence ID" value="NZ_CP037940.1"/>
</dbReference>
<comment type="miscellaneous">
    <text evidence="16">Both phosphorylation and phosphorolysis are carried out by the same active site and suggest a common mechanism for both reactions.</text>
</comment>
<evidence type="ECO:0000256" key="9">
    <source>
        <dbReference type="ARBA" id="ARBA00022777"/>
    </source>
</evidence>
<feature type="binding site" evidence="16">
    <location>
        <begin position="159"/>
        <end position="166"/>
    </location>
    <ligand>
        <name>ATP</name>
        <dbReference type="ChEBI" id="CHEBI:30616"/>
    </ligand>
</feature>
<evidence type="ECO:0000256" key="13">
    <source>
        <dbReference type="ARBA" id="ARBA00023277"/>
    </source>
</evidence>
<evidence type="ECO:0000259" key="18">
    <source>
        <dbReference type="Pfam" id="PF07475"/>
    </source>
</evidence>
<dbReference type="GO" id="GO:0005524">
    <property type="term" value="F:ATP binding"/>
    <property type="evidence" value="ECO:0007669"/>
    <property type="project" value="UniProtKB-UniRule"/>
</dbReference>
<dbReference type="PANTHER" id="PTHR30305:SF1">
    <property type="entry name" value="HPR KINASE_PHOSPHORYLASE"/>
    <property type="match status" value="1"/>
</dbReference>
<feature type="binding site" evidence="16">
    <location>
        <position position="208"/>
    </location>
    <ligand>
        <name>Mg(2+)</name>
        <dbReference type="ChEBI" id="CHEBI:18420"/>
    </ligand>
</feature>
<dbReference type="HAMAP" id="MF_01249">
    <property type="entry name" value="HPr_kinase"/>
    <property type="match status" value="1"/>
</dbReference>
<name>A0A4P6YTB7_9LACO</name>
<evidence type="ECO:0000256" key="3">
    <source>
        <dbReference type="ARBA" id="ARBA00006883"/>
    </source>
</evidence>
<evidence type="ECO:0000256" key="5">
    <source>
        <dbReference type="ARBA" id="ARBA00022527"/>
    </source>
</evidence>
<keyword evidence="9 16" id="KW-0418">Kinase</keyword>
<dbReference type="InterPro" id="IPR003755">
    <property type="entry name" value="HPr(Ser)_kin/Pase"/>
</dbReference>
<keyword evidence="8 16" id="KW-0547">Nucleotide-binding</keyword>
<feature type="region of interest" description="Important for the catalytic mechanism of dephosphorylation" evidence="16">
    <location>
        <begin position="270"/>
        <end position="275"/>
    </location>
</feature>
<evidence type="ECO:0000256" key="2">
    <source>
        <dbReference type="ARBA" id="ARBA00001946"/>
    </source>
</evidence>
<feature type="binding site" evidence="16">
    <location>
        <position position="166"/>
    </location>
    <ligand>
        <name>Mg(2+)</name>
        <dbReference type="ChEBI" id="CHEBI:18420"/>
    </ligand>
</feature>
<dbReference type="GO" id="GO:0004712">
    <property type="term" value="F:protein serine/threonine/tyrosine kinase activity"/>
    <property type="evidence" value="ECO:0007669"/>
    <property type="project" value="UniProtKB-UniRule"/>
</dbReference>
<evidence type="ECO:0000256" key="10">
    <source>
        <dbReference type="ARBA" id="ARBA00022840"/>
    </source>
</evidence>
<dbReference type="GO" id="GO:0006109">
    <property type="term" value="P:regulation of carbohydrate metabolic process"/>
    <property type="evidence" value="ECO:0007669"/>
    <property type="project" value="UniProtKB-UniRule"/>
</dbReference>
<keyword evidence="10 16" id="KW-0067">ATP-binding</keyword>
<evidence type="ECO:0000313" key="20">
    <source>
        <dbReference type="Proteomes" id="UP000292886"/>
    </source>
</evidence>
<keyword evidence="13 16" id="KW-0119">Carbohydrate metabolism</keyword>
<evidence type="ECO:0000256" key="7">
    <source>
        <dbReference type="ARBA" id="ARBA00022723"/>
    </source>
</evidence>
<evidence type="ECO:0000256" key="12">
    <source>
        <dbReference type="ARBA" id="ARBA00023268"/>
    </source>
</evidence>